<dbReference type="EMBL" id="CAMKVN010003597">
    <property type="protein sequence ID" value="CAI2185143.1"/>
    <property type="molecule type" value="Genomic_DNA"/>
</dbReference>
<proteinExistence type="predicted"/>
<feature type="region of interest" description="Disordered" evidence="1">
    <location>
        <begin position="1"/>
        <end position="20"/>
    </location>
</feature>
<keyword evidence="3" id="KW-1185">Reference proteome</keyword>
<feature type="region of interest" description="Disordered" evidence="1">
    <location>
        <begin position="39"/>
        <end position="128"/>
    </location>
</feature>
<sequence length="174" mass="19662">MSSFNKTQQQYHSQNPYPATVISSEADFRLAQKLQDEEYARWVESNPQQEPGLNRAGESSVGPHLPRAPMPPIPEHYQYNHHQQLQNSPTYQSPIVYASPNQPPLPYSQTSPYASNGTSSGVNNQPYYGSLNQGVNTLSSKQKSHKKEFLAKMSVSRHMFHTRPFVNSRSTVID</sequence>
<dbReference type="AlphaFoldDB" id="A0A9W4WWX1"/>
<accession>A0A9W4WWX1</accession>
<reference evidence="2" key="1">
    <citation type="submission" date="2022-08" db="EMBL/GenBank/DDBJ databases">
        <authorList>
            <person name="Kallberg Y."/>
            <person name="Tangrot J."/>
            <person name="Rosling A."/>
        </authorList>
    </citation>
    <scope>NUCLEOTIDE SEQUENCE</scope>
    <source>
        <strain evidence="2">Wild A</strain>
    </source>
</reference>
<evidence type="ECO:0000256" key="1">
    <source>
        <dbReference type="SAM" id="MobiDB-lite"/>
    </source>
</evidence>
<feature type="compositionally biased region" description="Polar residues" evidence="1">
    <location>
        <begin position="107"/>
        <end position="128"/>
    </location>
</feature>
<feature type="compositionally biased region" description="Low complexity" evidence="1">
    <location>
        <begin position="76"/>
        <end position="87"/>
    </location>
</feature>
<comment type="caution">
    <text evidence="2">The sequence shown here is derived from an EMBL/GenBank/DDBJ whole genome shotgun (WGS) entry which is preliminary data.</text>
</comment>
<dbReference type="Proteomes" id="UP001153678">
    <property type="component" value="Unassembled WGS sequence"/>
</dbReference>
<evidence type="ECO:0000313" key="3">
    <source>
        <dbReference type="Proteomes" id="UP001153678"/>
    </source>
</evidence>
<name>A0A9W4WWX1_9GLOM</name>
<dbReference type="OrthoDB" id="2361677at2759"/>
<protein>
    <submittedName>
        <fullName evidence="2">3170_t:CDS:1</fullName>
    </submittedName>
</protein>
<evidence type="ECO:0000313" key="2">
    <source>
        <dbReference type="EMBL" id="CAI2185143.1"/>
    </source>
</evidence>
<gene>
    <name evidence="2" type="ORF">FWILDA_LOCUS11930</name>
</gene>
<organism evidence="2 3">
    <name type="scientific">Funneliformis geosporum</name>
    <dbReference type="NCBI Taxonomy" id="1117311"/>
    <lineage>
        <taxon>Eukaryota</taxon>
        <taxon>Fungi</taxon>
        <taxon>Fungi incertae sedis</taxon>
        <taxon>Mucoromycota</taxon>
        <taxon>Glomeromycotina</taxon>
        <taxon>Glomeromycetes</taxon>
        <taxon>Glomerales</taxon>
        <taxon>Glomeraceae</taxon>
        <taxon>Funneliformis</taxon>
    </lineage>
</organism>